<dbReference type="Proteomes" id="UP000078582">
    <property type="component" value="Chromosome"/>
</dbReference>
<protein>
    <submittedName>
        <fullName evidence="1">Uncharacterized protein</fullName>
    </submittedName>
</protein>
<dbReference type="Gene3D" id="1.10.1220.10">
    <property type="entry name" value="Met repressor-like"/>
    <property type="match status" value="1"/>
</dbReference>
<sequence>MELKTKEFVAFDEQTKKKIDAYCEYYSVDENDLVNGAMMEFFKIHQQKLDTLINGYIEMGHLNAEIAREFSPCECEADQLIR</sequence>
<evidence type="ECO:0000313" key="1">
    <source>
        <dbReference type="EMBL" id="ANK62325.1"/>
    </source>
</evidence>
<dbReference type="AlphaFoldDB" id="A0A192H1T6"/>
<dbReference type="STRING" id="375175.AYR53_05740"/>
<dbReference type="InterPro" id="IPR013321">
    <property type="entry name" value="Arc_rbn_hlx_hlx"/>
</dbReference>
<accession>A0A192H1T6</accession>
<dbReference type="RefSeq" id="WP_068225554.1">
    <property type="nucleotide sequence ID" value="NZ_CP014623.1"/>
</dbReference>
<proteinExistence type="predicted"/>
<keyword evidence="2" id="KW-1185">Reference proteome</keyword>
<name>A0A192H1T6_9LACO</name>
<dbReference type="EMBL" id="CP014873">
    <property type="protein sequence ID" value="ANK62325.1"/>
    <property type="molecule type" value="Genomic_DNA"/>
</dbReference>
<reference evidence="1 2" key="1">
    <citation type="submission" date="2016-03" db="EMBL/GenBank/DDBJ databases">
        <title>Pediococcus and Lactobacillus from brewery environment - whole genome sequencing and assembly.</title>
        <authorList>
            <person name="Behr J."/>
            <person name="Geissler A.J."/>
            <person name="Vogel R.F."/>
        </authorList>
    </citation>
    <scope>NUCLEOTIDE SEQUENCE [LARGE SCALE GENOMIC DNA]</scope>
    <source>
        <strain evidence="1 2">TMW 1.1989</strain>
    </source>
</reference>
<dbReference type="OrthoDB" id="2166423at2"/>
<evidence type="ECO:0000313" key="2">
    <source>
        <dbReference type="Proteomes" id="UP000078582"/>
    </source>
</evidence>
<dbReference type="GeneID" id="42981750"/>
<dbReference type="KEGG" id="lbt:AYR52_08245"/>
<gene>
    <name evidence="1" type="ORF">AYR53_05740</name>
</gene>
<organism evidence="1 2">
    <name type="scientific">Loigolactobacillus backii</name>
    <dbReference type="NCBI Taxonomy" id="375175"/>
    <lineage>
        <taxon>Bacteria</taxon>
        <taxon>Bacillati</taxon>
        <taxon>Bacillota</taxon>
        <taxon>Bacilli</taxon>
        <taxon>Lactobacillales</taxon>
        <taxon>Lactobacillaceae</taxon>
        <taxon>Loigolactobacillus</taxon>
    </lineage>
</organism>
<dbReference type="GO" id="GO:0006355">
    <property type="term" value="P:regulation of DNA-templated transcription"/>
    <property type="evidence" value="ECO:0007669"/>
    <property type="project" value="InterPro"/>
</dbReference>